<feature type="signal peptide" evidence="2">
    <location>
        <begin position="1"/>
        <end position="17"/>
    </location>
</feature>
<keyword evidence="1 2" id="KW-0732">Signal</keyword>
<feature type="domain" description="Secretion system C-terminal sorting" evidence="3">
    <location>
        <begin position="183"/>
        <end position="247"/>
    </location>
</feature>
<evidence type="ECO:0000256" key="2">
    <source>
        <dbReference type="SAM" id="SignalP"/>
    </source>
</evidence>
<dbReference type="Proteomes" id="UP000186373">
    <property type="component" value="Unassembled WGS sequence"/>
</dbReference>
<evidence type="ECO:0000259" key="3">
    <source>
        <dbReference type="Pfam" id="PF18962"/>
    </source>
</evidence>
<feature type="domain" description="GEVED" evidence="4">
    <location>
        <begin position="88"/>
        <end position="163"/>
    </location>
</feature>
<dbReference type="Pfam" id="PF18962">
    <property type="entry name" value="Por_Secre_tail"/>
    <property type="match status" value="1"/>
</dbReference>
<dbReference type="AlphaFoldDB" id="A0A1N7HUU5"/>
<protein>
    <submittedName>
        <fullName evidence="5">Por secretion system C-terminal sorting domain-containing protein</fullName>
    </submittedName>
</protein>
<evidence type="ECO:0000313" key="5">
    <source>
        <dbReference type="EMBL" id="SIS28634.1"/>
    </source>
</evidence>
<evidence type="ECO:0000256" key="1">
    <source>
        <dbReference type="ARBA" id="ARBA00022729"/>
    </source>
</evidence>
<dbReference type="EMBL" id="FTNY01000001">
    <property type="protein sequence ID" value="SIS28634.1"/>
    <property type="molecule type" value="Genomic_DNA"/>
</dbReference>
<feature type="chain" id="PRO_5009942728" evidence="2">
    <location>
        <begin position="18"/>
        <end position="252"/>
    </location>
</feature>
<evidence type="ECO:0000259" key="4">
    <source>
        <dbReference type="Pfam" id="PF20009"/>
    </source>
</evidence>
<gene>
    <name evidence="5" type="ORF">SAMN05421639_101227</name>
</gene>
<name>A0A1N7HUU5_9FLAO</name>
<dbReference type="RefSeq" id="WP_076504039.1">
    <property type="nucleotide sequence ID" value="NZ_FTNY01000001.1"/>
</dbReference>
<dbReference type="OrthoDB" id="614723at2"/>
<evidence type="ECO:0000313" key="6">
    <source>
        <dbReference type="Proteomes" id="UP000186373"/>
    </source>
</evidence>
<organism evidence="5 6">
    <name type="scientific">Chryseobacterium shigense</name>
    <dbReference type="NCBI Taxonomy" id="297244"/>
    <lineage>
        <taxon>Bacteria</taxon>
        <taxon>Pseudomonadati</taxon>
        <taxon>Bacteroidota</taxon>
        <taxon>Flavobacteriia</taxon>
        <taxon>Flavobacteriales</taxon>
        <taxon>Weeksellaceae</taxon>
        <taxon>Chryseobacterium group</taxon>
        <taxon>Chryseobacterium</taxon>
    </lineage>
</organism>
<dbReference type="Pfam" id="PF20009">
    <property type="entry name" value="GEVED"/>
    <property type="match status" value="1"/>
</dbReference>
<dbReference type="InterPro" id="IPR045474">
    <property type="entry name" value="GEVED"/>
</dbReference>
<proteinExistence type="predicted"/>
<keyword evidence="6" id="KW-1185">Reference proteome</keyword>
<dbReference type="InterPro" id="IPR026444">
    <property type="entry name" value="Secre_tail"/>
</dbReference>
<accession>A0A1N7HUU5</accession>
<sequence length="252" mass="27654">MKSSLFFLVLLSGLLKAQSSPCTSNLGGGSDPGFVEIRIESTPFKHVTNAPLSTYYHEYAPTAETTASLNSGNTYNLYTFTSSEAITAIWLDYNHNGVFEAEEYTLLTNSMITQNTSTLSIPQSVPAGKIKARVRSRAFGSPLLPADACKNFGSGETRDYTLQIVNNALSVSEADRKKHFKSYPNPVTDEFTFESDAPIDFINLHDASGREILRKSIGNTRGQVDLSHLSKGNYILNVHSKKQIQSSSIIKN</sequence>
<dbReference type="NCBIfam" id="TIGR04183">
    <property type="entry name" value="Por_Secre_tail"/>
    <property type="match status" value="1"/>
</dbReference>
<reference evidence="6" key="1">
    <citation type="submission" date="2017-01" db="EMBL/GenBank/DDBJ databases">
        <authorList>
            <person name="Varghese N."/>
            <person name="Submissions S."/>
        </authorList>
    </citation>
    <scope>NUCLEOTIDE SEQUENCE [LARGE SCALE GENOMIC DNA]</scope>
    <source>
        <strain evidence="6">DSM 17126</strain>
    </source>
</reference>